<dbReference type="PaxDb" id="4113-PGSC0003DMT400027846"/>
<keyword evidence="2" id="KW-0812">Transmembrane</keyword>
<evidence type="ECO:0000313" key="4">
    <source>
        <dbReference type="Proteomes" id="UP000011115"/>
    </source>
</evidence>
<feature type="region of interest" description="Disordered" evidence="1">
    <location>
        <begin position="1"/>
        <end position="38"/>
    </location>
</feature>
<reference evidence="4" key="1">
    <citation type="journal article" date="2011" name="Nature">
        <title>Genome sequence and analysis of the tuber crop potato.</title>
        <authorList>
            <consortium name="The Potato Genome Sequencing Consortium"/>
        </authorList>
    </citation>
    <scope>NUCLEOTIDE SEQUENCE [LARGE SCALE GENOMIC DNA]</scope>
    <source>
        <strain evidence="4">cv. DM1-3 516 R44</strain>
    </source>
</reference>
<dbReference type="Proteomes" id="UP000011115">
    <property type="component" value="Unassembled WGS sequence"/>
</dbReference>
<keyword evidence="2" id="KW-1133">Transmembrane helix</keyword>
<organism evidence="3 4">
    <name type="scientific">Solanum tuberosum</name>
    <name type="common">Potato</name>
    <dbReference type="NCBI Taxonomy" id="4113"/>
    <lineage>
        <taxon>Eukaryota</taxon>
        <taxon>Viridiplantae</taxon>
        <taxon>Streptophyta</taxon>
        <taxon>Embryophyta</taxon>
        <taxon>Tracheophyta</taxon>
        <taxon>Spermatophyta</taxon>
        <taxon>Magnoliopsida</taxon>
        <taxon>eudicotyledons</taxon>
        <taxon>Gunneridae</taxon>
        <taxon>Pentapetalae</taxon>
        <taxon>asterids</taxon>
        <taxon>lamiids</taxon>
        <taxon>Solanales</taxon>
        <taxon>Solanaceae</taxon>
        <taxon>Solanoideae</taxon>
        <taxon>Solaneae</taxon>
        <taxon>Solanum</taxon>
    </lineage>
</organism>
<keyword evidence="2" id="KW-0472">Membrane</keyword>
<name>M1AQ93_SOLTU</name>
<dbReference type="Gramene" id="PGSC0003DMT400027846">
    <property type="protein sequence ID" value="PGSC0003DMT400027846"/>
    <property type="gene ID" value="PGSC0003DMG400010723"/>
</dbReference>
<accession>M1AQ93</accession>
<evidence type="ECO:0000256" key="1">
    <source>
        <dbReference type="SAM" id="MobiDB-lite"/>
    </source>
</evidence>
<protein>
    <submittedName>
        <fullName evidence="3">Uncharacterized protein</fullName>
    </submittedName>
</protein>
<sequence length="69" mass="7723">MANQSSKKAKAKKDVPASSKAKVEKQQQKRGRKVSPAISRSTLSRVCIEPCILVFIYFVLNLCLPLLNY</sequence>
<dbReference type="HOGENOM" id="CLU_2780790_0_0_1"/>
<dbReference type="AlphaFoldDB" id="M1AQ93"/>
<dbReference type="EnsemblPlants" id="PGSC0003DMT400027846">
    <property type="protein sequence ID" value="PGSC0003DMT400027846"/>
    <property type="gene ID" value="PGSC0003DMG400010723"/>
</dbReference>
<keyword evidence="4" id="KW-1185">Reference proteome</keyword>
<reference evidence="3" key="2">
    <citation type="submission" date="2015-06" db="UniProtKB">
        <authorList>
            <consortium name="EnsemblPlants"/>
        </authorList>
    </citation>
    <scope>IDENTIFICATION</scope>
    <source>
        <strain evidence="3">DM1-3 516 R44</strain>
    </source>
</reference>
<proteinExistence type="predicted"/>
<evidence type="ECO:0000313" key="3">
    <source>
        <dbReference type="EnsemblPlants" id="PGSC0003DMT400027846"/>
    </source>
</evidence>
<dbReference type="InParanoid" id="M1AQ93"/>
<evidence type="ECO:0000256" key="2">
    <source>
        <dbReference type="SAM" id="Phobius"/>
    </source>
</evidence>
<feature type="transmembrane region" description="Helical" evidence="2">
    <location>
        <begin position="46"/>
        <end position="67"/>
    </location>
</feature>